<comment type="caution">
    <text evidence="2">The sequence shown here is derived from an EMBL/GenBank/DDBJ whole genome shotgun (WGS) entry which is preliminary data.</text>
</comment>
<dbReference type="AlphaFoldDB" id="A0A558D436"/>
<evidence type="ECO:0000313" key="3">
    <source>
        <dbReference type="Proteomes" id="UP000320011"/>
    </source>
</evidence>
<name>A0A558D436_9PSEU</name>
<gene>
    <name evidence="2" type="ORF">FNH05_09080</name>
</gene>
<feature type="transmembrane region" description="Helical" evidence="1">
    <location>
        <begin position="221"/>
        <end position="239"/>
    </location>
</feature>
<keyword evidence="1" id="KW-0472">Membrane</keyword>
<accession>A0A558D436</accession>
<proteinExistence type="predicted"/>
<feature type="transmembrane region" description="Helical" evidence="1">
    <location>
        <begin position="260"/>
        <end position="282"/>
    </location>
</feature>
<evidence type="ECO:0000256" key="1">
    <source>
        <dbReference type="SAM" id="Phobius"/>
    </source>
</evidence>
<organism evidence="2 3">
    <name type="scientific">Amycolatopsis rhizosphaerae</name>
    <dbReference type="NCBI Taxonomy" id="2053003"/>
    <lineage>
        <taxon>Bacteria</taxon>
        <taxon>Bacillati</taxon>
        <taxon>Actinomycetota</taxon>
        <taxon>Actinomycetes</taxon>
        <taxon>Pseudonocardiales</taxon>
        <taxon>Pseudonocardiaceae</taxon>
        <taxon>Amycolatopsis</taxon>
    </lineage>
</organism>
<dbReference type="EMBL" id="VJWX01000059">
    <property type="protein sequence ID" value="TVT55769.1"/>
    <property type="molecule type" value="Genomic_DNA"/>
</dbReference>
<dbReference type="InterPro" id="IPR002798">
    <property type="entry name" value="SpoIIM-like"/>
</dbReference>
<dbReference type="PANTHER" id="PTHR35337:SF1">
    <property type="entry name" value="SLR1478 PROTEIN"/>
    <property type="match status" value="1"/>
</dbReference>
<feature type="transmembrane region" description="Helical" evidence="1">
    <location>
        <begin position="101"/>
        <end position="122"/>
    </location>
</feature>
<dbReference type="Pfam" id="PF01944">
    <property type="entry name" value="SpoIIM"/>
    <property type="match status" value="1"/>
</dbReference>
<feature type="transmembrane region" description="Helical" evidence="1">
    <location>
        <begin position="196"/>
        <end position="215"/>
    </location>
</feature>
<reference evidence="2 3" key="2">
    <citation type="submission" date="2019-08" db="EMBL/GenBank/DDBJ databases">
        <title>Amycolatopsis acidicola sp. nov., isolated from peat swamp forest soil.</title>
        <authorList>
            <person name="Srisuk N."/>
        </authorList>
    </citation>
    <scope>NUCLEOTIDE SEQUENCE [LARGE SCALE GENOMIC DNA]</scope>
    <source>
        <strain evidence="2 3">TBRC 6029</strain>
    </source>
</reference>
<keyword evidence="1" id="KW-1133">Transmembrane helix</keyword>
<sequence>MDVDLFVATHRAEWDRLAELVRRGRTLRGPEADELITLYQRCATHLSMVRSAAPDPALLSRLSSLVAQARSAVTGTPTAAWREAGLFFSQRFPAAVYRSRYWWLGTALATVLVSTLLGAWVATDAGVRSSIAAPDQIRELTAPGGAFESYYSSNPAGSFAAQVWTNNAWVAATCLFFGVLLGLPVFVALWANAANVGVSAGLMAAAGRLDVFFGLITPHGLLELTAVFVAAGTGLRLGWTVLSPGPRTRAVALAQEGRTVAAMALGLACVLLVSGVIEAFVTPSPLPTWARIGIGVLAEAAFLTYVFVLGGRAARAGVTGDVDPRQGGGDVRPQTA</sequence>
<dbReference type="OrthoDB" id="5243448at2"/>
<reference evidence="2 3" key="1">
    <citation type="submission" date="2019-07" db="EMBL/GenBank/DDBJ databases">
        <authorList>
            <person name="Duangmal K."/>
            <person name="Teo W.F.A."/>
        </authorList>
    </citation>
    <scope>NUCLEOTIDE SEQUENCE [LARGE SCALE GENOMIC DNA]</scope>
    <source>
        <strain evidence="2 3">TBRC 6029</strain>
    </source>
</reference>
<protein>
    <submittedName>
        <fullName evidence="2">Stage II sporulation protein M</fullName>
    </submittedName>
</protein>
<feature type="transmembrane region" description="Helical" evidence="1">
    <location>
        <begin position="288"/>
        <end position="308"/>
    </location>
</feature>
<dbReference type="RefSeq" id="WP_144586883.1">
    <property type="nucleotide sequence ID" value="NZ_VJWX01000059.1"/>
</dbReference>
<dbReference type="PANTHER" id="PTHR35337">
    <property type="entry name" value="SLR1478 PROTEIN"/>
    <property type="match status" value="1"/>
</dbReference>
<evidence type="ECO:0000313" key="2">
    <source>
        <dbReference type="EMBL" id="TVT55769.1"/>
    </source>
</evidence>
<dbReference type="Proteomes" id="UP000320011">
    <property type="component" value="Unassembled WGS sequence"/>
</dbReference>
<keyword evidence="1" id="KW-0812">Transmembrane</keyword>
<keyword evidence="3" id="KW-1185">Reference proteome</keyword>
<feature type="transmembrane region" description="Helical" evidence="1">
    <location>
        <begin position="168"/>
        <end position="189"/>
    </location>
</feature>